<dbReference type="PROSITE" id="PS51257">
    <property type="entry name" value="PROKAR_LIPOPROTEIN"/>
    <property type="match status" value="1"/>
</dbReference>
<dbReference type="RefSeq" id="WP_276303782.1">
    <property type="nucleotide sequence ID" value="NZ_CP119992.1"/>
</dbReference>
<keyword evidence="2" id="KW-1185">Reference proteome</keyword>
<accession>A0ABD6A969</accession>
<dbReference type="Pfam" id="PF20127">
    <property type="entry name" value="DUF6517"/>
    <property type="match status" value="1"/>
</dbReference>
<proteinExistence type="predicted"/>
<dbReference type="InterPro" id="IPR045396">
    <property type="entry name" value="DUF6517"/>
</dbReference>
<gene>
    <name evidence="1" type="ORF">ACFQPE_09145</name>
</gene>
<sequence length="221" mass="24117">MVNRRRFLAGVATGIVGAMSGCVGESWTHQLSRPATVSSDALRSTGYRKRRLRRESFTRTLEVFGVERTVGVTVLVAEYERWSALPTFDDPVRTGIFGTVSAPRVEVLGQSLNPLDNMPPSVVAGLIDKGQQMVGDLNEDGTVSGRLLGNQVAISRYTAVADEPSRDRRIPIYFTVSQAVPSESDFVLATSMFPTSVPGEHDRILELTRAVEHPGVWKEAG</sequence>
<reference evidence="1 2" key="1">
    <citation type="journal article" date="2019" name="Int. J. Syst. Evol. Microbiol.">
        <title>The Global Catalogue of Microorganisms (GCM) 10K type strain sequencing project: providing services to taxonomists for standard genome sequencing and annotation.</title>
        <authorList>
            <consortium name="The Broad Institute Genomics Platform"/>
            <consortium name="The Broad Institute Genome Sequencing Center for Infectious Disease"/>
            <person name="Wu L."/>
            <person name="Ma J."/>
        </authorList>
    </citation>
    <scope>NUCLEOTIDE SEQUENCE [LARGE SCALE GENOMIC DNA]</scope>
    <source>
        <strain evidence="1 2">PSR21</strain>
    </source>
</reference>
<comment type="caution">
    <text evidence="1">The sequence shown here is derived from an EMBL/GenBank/DDBJ whole genome shotgun (WGS) entry which is preliminary data.</text>
</comment>
<name>A0ABD6A969_9EURY</name>
<protein>
    <submittedName>
        <fullName evidence="1">DUF6517 family protein</fullName>
    </submittedName>
</protein>
<dbReference type="GeneID" id="79316388"/>
<dbReference type="EMBL" id="JBHTBF010000002">
    <property type="protein sequence ID" value="MFC7316960.1"/>
    <property type="molecule type" value="Genomic_DNA"/>
</dbReference>
<evidence type="ECO:0000313" key="2">
    <source>
        <dbReference type="Proteomes" id="UP001596547"/>
    </source>
</evidence>
<organism evidence="1 2">
    <name type="scientific">Halomarina halobia</name>
    <dbReference type="NCBI Taxonomy" id="3033386"/>
    <lineage>
        <taxon>Archaea</taxon>
        <taxon>Methanobacteriati</taxon>
        <taxon>Methanobacteriota</taxon>
        <taxon>Stenosarchaea group</taxon>
        <taxon>Halobacteria</taxon>
        <taxon>Halobacteriales</taxon>
        <taxon>Natronomonadaceae</taxon>
        <taxon>Halomarina</taxon>
    </lineage>
</organism>
<evidence type="ECO:0000313" key="1">
    <source>
        <dbReference type="EMBL" id="MFC7316960.1"/>
    </source>
</evidence>
<dbReference type="AlphaFoldDB" id="A0ABD6A969"/>
<dbReference type="Proteomes" id="UP001596547">
    <property type="component" value="Unassembled WGS sequence"/>
</dbReference>